<gene>
    <name evidence="3" type="ORF">G3446_25190</name>
</gene>
<comment type="caution">
    <text evidence="3">The sequence shown here is derived from an EMBL/GenBank/DDBJ whole genome shotgun (WGS) entry which is preliminary data.</text>
</comment>
<keyword evidence="2" id="KW-0732">Signal</keyword>
<accession>A0A6M0K5Q4</accession>
<dbReference type="EMBL" id="JAAIJQ010000150">
    <property type="protein sequence ID" value="NEV65106.1"/>
    <property type="molecule type" value="Genomic_DNA"/>
</dbReference>
<evidence type="ECO:0000313" key="4">
    <source>
        <dbReference type="Proteomes" id="UP000483379"/>
    </source>
</evidence>
<evidence type="ECO:0000313" key="3">
    <source>
        <dbReference type="EMBL" id="NEV65106.1"/>
    </source>
</evidence>
<dbReference type="Proteomes" id="UP000483379">
    <property type="component" value="Unassembled WGS sequence"/>
</dbReference>
<organism evidence="3 4">
    <name type="scientific">Thiorhodococcus minor</name>
    <dbReference type="NCBI Taxonomy" id="57489"/>
    <lineage>
        <taxon>Bacteria</taxon>
        <taxon>Pseudomonadati</taxon>
        <taxon>Pseudomonadota</taxon>
        <taxon>Gammaproteobacteria</taxon>
        <taxon>Chromatiales</taxon>
        <taxon>Chromatiaceae</taxon>
        <taxon>Thiorhodococcus</taxon>
    </lineage>
</organism>
<name>A0A6M0K5Q4_9GAMM</name>
<sequence length="136" mass="15920">MKTWTNRLSAVVLGLVVALPLAAQPGSEDPRDWMTRQQREIQRGVDFGALTDREARSLRREQRDIRELGDSLRREGYPPYEARRRLEDRLRAADRHIYDLKSNDEVAYGPWDDRRPPPPPPGGYDPRPPRPDPYYR</sequence>
<evidence type="ECO:0008006" key="5">
    <source>
        <dbReference type="Google" id="ProtNLM"/>
    </source>
</evidence>
<dbReference type="RefSeq" id="WP_164456435.1">
    <property type="nucleotide sequence ID" value="NZ_JAAIJQ010000150.1"/>
</dbReference>
<evidence type="ECO:0000256" key="2">
    <source>
        <dbReference type="SAM" id="SignalP"/>
    </source>
</evidence>
<feature type="region of interest" description="Disordered" evidence="1">
    <location>
        <begin position="106"/>
        <end position="136"/>
    </location>
</feature>
<feature type="compositionally biased region" description="Basic and acidic residues" evidence="1">
    <location>
        <begin position="127"/>
        <end position="136"/>
    </location>
</feature>
<feature type="chain" id="PRO_5026692777" description="DUF4148 domain-containing protein" evidence="2">
    <location>
        <begin position="24"/>
        <end position="136"/>
    </location>
</feature>
<feature type="signal peptide" evidence="2">
    <location>
        <begin position="1"/>
        <end position="23"/>
    </location>
</feature>
<keyword evidence="4" id="KW-1185">Reference proteome</keyword>
<evidence type="ECO:0000256" key="1">
    <source>
        <dbReference type="SAM" id="MobiDB-lite"/>
    </source>
</evidence>
<proteinExistence type="predicted"/>
<dbReference type="AlphaFoldDB" id="A0A6M0K5Q4"/>
<reference evidence="3 4" key="1">
    <citation type="submission" date="2020-02" db="EMBL/GenBank/DDBJ databases">
        <title>Genome sequences of Thiorhodococcus mannitoliphagus and Thiorhodococcus minor, purple sulfur photosynthetic bacteria in the gammaproteobacterial family, Chromatiaceae.</title>
        <authorList>
            <person name="Aviles F.A."/>
            <person name="Meyer T.E."/>
            <person name="Kyndt J.A."/>
        </authorList>
    </citation>
    <scope>NUCLEOTIDE SEQUENCE [LARGE SCALE GENOMIC DNA]</scope>
    <source>
        <strain evidence="3 4">DSM 11518</strain>
    </source>
</reference>
<protein>
    <recommendedName>
        <fullName evidence="5">DUF4148 domain-containing protein</fullName>
    </recommendedName>
</protein>